<dbReference type="EMBL" id="FZNP01000007">
    <property type="protein sequence ID" value="SNR81073.1"/>
    <property type="molecule type" value="Genomic_DNA"/>
</dbReference>
<dbReference type="Proteomes" id="UP000198420">
    <property type="component" value="Unassembled WGS sequence"/>
</dbReference>
<feature type="transmembrane region" description="Helical" evidence="7">
    <location>
        <begin position="351"/>
        <end position="370"/>
    </location>
</feature>
<feature type="transmembrane region" description="Helical" evidence="7">
    <location>
        <begin position="316"/>
        <end position="339"/>
    </location>
</feature>
<feature type="transmembrane region" description="Helical" evidence="7">
    <location>
        <begin position="408"/>
        <end position="435"/>
    </location>
</feature>
<feature type="transmembrane region" description="Helical" evidence="7">
    <location>
        <begin position="59"/>
        <end position="79"/>
    </location>
</feature>
<reference evidence="10" key="1">
    <citation type="submission" date="2017-06" db="EMBL/GenBank/DDBJ databases">
        <authorList>
            <person name="Varghese N."/>
            <person name="Submissions S."/>
        </authorList>
    </citation>
    <scope>NUCLEOTIDE SEQUENCE [LARGE SCALE GENOMIC DNA]</scope>
    <source>
        <strain evidence="10">DSM 44485</strain>
    </source>
</reference>
<name>A0A238ZE90_9ACTN</name>
<accession>A0A238ZE90</accession>
<dbReference type="AlphaFoldDB" id="A0A238ZE90"/>
<dbReference type="Gene3D" id="1.20.1720.10">
    <property type="entry name" value="Multidrug resistance protein D"/>
    <property type="match status" value="1"/>
</dbReference>
<dbReference type="InterPro" id="IPR036259">
    <property type="entry name" value="MFS_trans_sf"/>
</dbReference>
<evidence type="ECO:0000256" key="4">
    <source>
        <dbReference type="ARBA" id="ARBA00022692"/>
    </source>
</evidence>
<evidence type="ECO:0000313" key="10">
    <source>
        <dbReference type="Proteomes" id="UP000198420"/>
    </source>
</evidence>
<dbReference type="SUPFAM" id="SSF103473">
    <property type="entry name" value="MFS general substrate transporter"/>
    <property type="match status" value="1"/>
</dbReference>
<feature type="transmembrane region" description="Helical" evidence="7">
    <location>
        <begin position="247"/>
        <end position="267"/>
    </location>
</feature>
<keyword evidence="2" id="KW-0813">Transport</keyword>
<evidence type="ECO:0000313" key="9">
    <source>
        <dbReference type="EMBL" id="SNR81073.1"/>
    </source>
</evidence>
<protein>
    <submittedName>
        <fullName evidence="9">Drug resistance transporter, EmrB/QacA subfamily</fullName>
    </submittedName>
</protein>
<sequence length="537" mass="55320">MRVAGRPALVNEPGAAGSLRSDFNETLGVMDVGDNKPQVAERAGEAPGDRQEHASKRRWWTLAVVSAAQLLVVLDGTIVNIALPSAQHALGMSDGHRQWAITAYALAFGGLLLIGGRVSGVLGHRRTFLIGLAGFAASSALGGAAVNPLMLFGARALQGGFAAALAPAGLSLLTTTFTQARDRGRAFGVFAAVGAAGSAIGLIAGGLLTEYASWRWCLYINVPMALLAALGMMLVPADRPVVERGRLDVAGALLSLAGFAAMVYGFNRAEPLGWGSAEVQALLAGGMVLLAAFAAVEARAAHPLLPMRVLLHRARAGAFCAITLMFVAMFGFYLFMSYYTQTVLGYSPVRAGLTLIINALATLAGSLLVAGRLHGRVRPAVLIVPGLLTAAAGMLILTRLSAGGTDVFAFSLLPALVLTGLGLGCVMPPTAALATEGMRRHDIGAASAAYNAAQQLGAALGTALLNTLAASATSAYLASRPHPRPDAAVVHGYTTALTVAFVVLLAAACLTLPLVTMRRARPRGPRTGPRKRNGARG</sequence>
<organism evidence="9 10">
    <name type="scientific">Actinomadura mexicana</name>
    <dbReference type="NCBI Taxonomy" id="134959"/>
    <lineage>
        <taxon>Bacteria</taxon>
        <taxon>Bacillati</taxon>
        <taxon>Actinomycetota</taxon>
        <taxon>Actinomycetes</taxon>
        <taxon>Streptosporangiales</taxon>
        <taxon>Thermomonosporaceae</taxon>
        <taxon>Actinomadura</taxon>
    </lineage>
</organism>
<dbReference type="InterPro" id="IPR020846">
    <property type="entry name" value="MFS_dom"/>
</dbReference>
<evidence type="ECO:0000256" key="5">
    <source>
        <dbReference type="ARBA" id="ARBA00022989"/>
    </source>
</evidence>
<feature type="transmembrane region" description="Helical" evidence="7">
    <location>
        <begin position="128"/>
        <end position="150"/>
    </location>
</feature>
<feature type="transmembrane region" description="Helical" evidence="7">
    <location>
        <begin position="213"/>
        <end position="235"/>
    </location>
</feature>
<feature type="transmembrane region" description="Helical" evidence="7">
    <location>
        <begin position="382"/>
        <end position="402"/>
    </location>
</feature>
<feature type="transmembrane region" description="Helical" evidence="7">
    <location>
        <begin position="156"/>
        <end position="174"/>
    </location>
</feature>
<evidence type="ECO:0000259" key="8">
    <source>
        <dbReference type="PROSITE" id="PS50850"/>
    </source>
</evidence>
<comment type="subcellular location">
    <subcellularLocation>
        <location evidence="1">Cell membrane</location>
        <topology evidence="1">Multi-pass membrane protein</topology>
    </subcellularLocation>
</comment>
<evidence type="ECO:0000256" key="1">
    <source>
        <dbReference type="ARBA" id="ARBA00004651"/>
    </source>
</evidence>
<feature type="transmembrane region" description="Helical" evidence="7">
    <location>
        <begin position="186"/>
        <end position="207"/>
    </location>
</feature>
<evidence type="ECO:0000256" key="3">
    <source>
        <dbReference type="ARBA" id="ARBA00022475"/>
    </source>
</evidence>
<dbReference type="PANTHER" id="PTHR42718">
    <property type="entry name" value="MAJOR FACILITATOR SUPERFAMILY MULTIDRUG TRANSPORTER MFSC"/>
    <property type="match status" value="1"/>
</dbReference>
<evidence type="ECO:0000256" key="6">
    <source>
        <dbReference type="ARBA" id="ARBA00023136"/>
    </source>
</evidence>
<feature type="domain" description="Major facilitator superfamily (MFS) profile" evidence="8">
    <location>
        <begin position="61"/>
        <end position="523"/>
    </location>
</feature>
<feature type="transmembrane region" description="Helical" evidence="7">
    <location>
        <begin position="490"/>
        <end position="516"/>
    </location>
</feature>
<gene>
    <name evidence="9" type="ORF">SAMN06265355_107134</name>
</gene>
<evidence type="ECO:0000256" key="7">
    <source>
        <dbReference type="SAM" id="Phobius"/>
    </source>
</evidence>
<dbReference type="CDD" id="cd17321">
    <property type="entry name" value="MFS_MMR_MDR_like"/>
    <property type="match status" value="1"/>
</dbReference>
<dbReference type="PANTHER" id="PTHR42718:SF46">
    <property type="entry name" value="BLR6921 PROTEIN"/>
    <property type="match status" value="1"/>
</dbReference>
<feature type="transmembrane region" description="Helical" evidence="7">
    <location>
        <begin position="279"/>
        <end position="296"/>
    </location>
</feature>
<keyword evidence="5 7" id="KW-1133">Transmembrane helix</keyword>
<dbReference type="PROSITE" id="PS50850">
    <property type="entry name" value="MFS"/>
    <property type="match status" value="1"/>
</dbReference>
<dbReference type="Pfam" id="PF07690">
    <property type="entry name" value="MFS_1"/>
    <property type="match status" value="1"/>
</dbReference>
<feature type="transmembrane region" description="Helical" evidence="7">
    <location>
        <begin position="99"/>
        <end position="116"/>
    </location>
</feature>
<dbReference type="GO" id="GO:0005886">
    <property type="term" value="C:plasma membrane"/>
    <property type="evidence" value="ECO:0007669"/>
    <property type="project" value="UniProtKB-SubCell"/>
</dbReference>
<keyword evidence="4 7" id="KW-0812">Transmembrane</keyword>
<evidence type="ECO:0000256" key="2">
    <source>
        <dbReference type="ARBA" id="ARBA00022448"/>
    </source>
</evidence>
<proteinExistence type="predicted"/>
<feature type="transmembrane region" description="Helical" evidence="7">
    <location>
        <begin position="456"/>
        <end position="478"/>
    </location>
</feature>
<keyword evidence="3" id="KW-1003">Cell membrane</keyword>
<dbReference type="Gene3D" id="1.20.1250.20">
    <property type="entry name" value="MFS general substrate transporter like domains"/>
    <property type="match status" value="1"/>
</dbReference>
<keyword evidence="6 7" id="KW-0472">Membrane</keyword>
<dbReference type="InterPro" id="IPR011701">
    <property type="entry name" value="MFS"/>
</dbReference>
<keyword evidence="10" id="KW-1185">Reference proteome</keyword>
<dbReference type="GO" id="GO:0022857">
    <property type="term" value="F:transmembrane transporter activity"/>
    <property type="evidence" value="ECO:0007669"/>
    <property type="project" value="InterPro"/>
</dbReference>